<evidence type="ECO:0000313" key="6">
    <source>
        <dbReference type="Proteomes" id="UP000191988"/>
    </source>
</evidence>
<keyword evidence="2" id="KW-0560">Oxidoreductase</keyword>
<dbReference type="InterPro" id="IPR036291">
    <property type="entry name" value="NAD(P)-bd_dom_sf"/>
</dbReference>
<feature type="domain" description="Gfo/Idh/MocA-like oxidoreductase C-terminal" evidence="4">
    <location>
        <begin position="133"/>
        <end position="341"/>
    </location>
</feature>
<dbReference type="STRING" id="1183432.AGR3A_Lc140163"/>
<dbReference type="Gene3D" id="3.30.360.10">
    <property type="entry name" value="Dihydrodipicolinate Reductase, domain 2"/>
    <property type="match status" value="1"/>
</dbReference>
<dbReference type="SUPFAM" id="SSF51735">
    <property type="entry name" value="NAD(P)-binding Rossmann-fold domains"/>
    <property type="match status" value="1"/>
</dbReference>
<dbReference type="InterPro" id="IPR051317">
    <property type="entry name" value="Gfo/Idh/MocA_oxidoreduct"/>
</dbReference>
<evidence type="ECO:0000259" key="3">
    <source>
        <dbReference type="Pfam" id="PF01408"/>
    </source>
</evidence>
<evidence type="ECO:0000256" key="2">
    <source>
        <dbReference type="ARBA" id="ARBA00023002"/>
    </source>
</evidence>
<keyword evidence="6" id="KW-1185">Reference proteome</keyword>
<evidence type="ECO:0000313" key="5">
    <source>
        <dbReference type="EMBL" id="CUX55300.1"/>
    </source>
</evidence>
<dbReference type="InterPro" id="IPR004104">
    <property type="entry name" value="Gfo/Idh/MocA-like_OxRdtase_C"/>
</dbReference>
<dbReference type="RefSeq" id="WP_046802152.1">
    <property type="nucleotide sequence ID" value="NZ_LT009724.1"/>
</dbReference>
<evidence type="ECO:0000256" key="1">
    <source>
        <dbReference type="ARBA" id="ARBA00010928"/>
    </source>
</evidence>
<dbReference type="Proteomes" id="UP000191988">
    <property type="component" value="Unassembled WGS sequence"/>
</dbReference>
<feature type="domain" description="Gfo/Idh/MocA-like oxidoreductase N-terminal" evidence="3">
    <location>
        <begin position="1"/>
        <end position="121"/>
    </location>
</feature>
<dbReference type="Pfam" id="PF02894">
    <property type="entry name" value="GFO_IDH_MocA_C"/>
    <property type="match status" value="1"/>
</dbReference>
<reference evidence="6" key="1">
    <citation type="submission" date="2016-01" db="EMBL/GenBank/DDBJ databases">
        <authorList>
            <person name="Regsiter A."/>
            <person name="william w."/>
        </authorList>
    </citation>
    <scope>NUCLEOTIDE SEQUENCE [LARGE SCALE GENOMIC DNA]</scope>
    <source>
        <strain evidence="6">CFBP 6623</strain>
    </source>
</reference>
<dbReference type="SUPFAM" id="SSF55347">
    <property type="entry name" value="Glyceraldehyde-3-phosphate dehydrogenase-like, C-terminal domain"/>
    <property type="match status" value="1"/>
</dbReference>
<protein>
    <submittedName>
        <fullName evidence="5">Putative dehydrogenase</fullName>
    </submittedName>
</protein>
<accession>A0A1S7RNV8</accession>
<gene>
    <name evidence="5" type="ORF">AGR3A_Lc140163</name>
</gene>
<comment type="similarity">
    <text evidence="1">Belongs to the Gfo/Idh/MocA family.</text>
</comment>
<dbReference type="GO" id="GO:0016491">
    <property type="term" value="F:oxidoreductase activity"/>
    <property type="evidence" value="ECO:0007669"/>
    <property type="project" value="UniProtKB-KW"/>
</dbReference>
<dbReference type="Gene3D" id="3.40.50.720">
    <property type="entry name" value="NAD(P)-binding Rossmann-like Domain"/>
    <property type="match status" value="1"/>
</dbReference>
<dbReference type="PANTHER" id="PTHR43708:SF5">
    <property type="entry name" value="CONSERVED EXPRESSED OXIDOREDUCTASE (EUROFUNG)-RELATED"/>
    <property type="match status" value="1"/>
</dbReference>
<dbReference type="AlphaFoldDB" id="A0A1S7RNV8"/>
<name>A0A1S7RNV8_9HYPH</name>
<organism evidence="5 6">
    <name type="scientific">Agrobacterium tomkonis CFBP 6623</name>
    <dbReference type="NCBI Taxonomy" id="1183432"/>
    <lineage>
        <taxon>Bacteria</taxon>
        <taxon>Pseudomonadati</taxon>
        <taxon>Pseudomonadota</taxon>
        <taxon>Alphaproteobacteria</taxon>
        <taxon>Hyphomicrobiales</taxon>
        <taxon>Rhizobiaceae</taxon>
        <taxon>Rhizobium/Agrobacterium group</taxon>
        <taxon>Agrobacterium</taxon>
        <taxon>Agrobacterium tumefaciens complex</taxon>
    </lineage>
</organism>
<evidence type="ECO:0000259" key="4">
    <source>
        <dbReference type="Pfam" id="PF02894"/>
    </source>
</evidence>
<dbReference type="InterPro" id="IPR000683">
    <property type="entry name" value="Gfo/Idh/MocA-like_OxRdtase_N"/>
</dbReference>
<dbReference type="EMBL" id="FBWK01000050">
    <property type="protein sequence ID" value="CUX55300.1"/>
    <property type="molecule type" value="Genomic_DNA"/>
</dbReference>
<dbReference type="PANTHER" id="PTHR43708">
    <property type="entry name" value="CONSERVED EXPRESSED OXIDOREDUCTASE (EUROFUNG)"/>
    <property type="match status" value="1"/>
</dbReference>
<proteinExistence type="inferred from homology"/>
<sequence>MRIGLVGYGTGGRHFHAPYIAAADGVELTGVVARAPETICRVRADLPDVAVYDSLTAMINAGDIDAVTITTPPHTRRELVLEAIAAGLHVVADKPFAPSAAVARELDEAAKQADVVLGVYHNRRFDADILTLKKVLETGQLGALWRVHSRMEFDDPDTLEAGPTGGLLRDLGSHLVDQMLWLIGPVKHVSAYIDMAQTAQGNTDAGFVINLMHANGVHSHLSASKLNRLTTREFRAYGKNGSYVSFGTDVQTQAIFAGKKPADDLQGWGYEAPDRWGVLKTRTREERVPSEQGRYHSYYEAFAKAVDEKGEPPVTAEQAAATLAVLDAARLSAIEGRTIQIEP</sequence>
<dbReference type="Pfam" id="PF01408">
    <property type="entry name" value="GFO_IDH_MocA"/>
    <property type="match status" value="1"/>
</dbReference>
<dbReference type="GO" id="GO:0000166">
    <property type="term" value="F:nucleotide binding"/>
    <property type="evidence" value="ECO:0007669"/>
    <property type="project" value="InterPro"/>
</dbReference>